<accession>A0ABW2HCY5</accession>
<name>A0ABW2HCY5_9MICO</name>
<dbReference type="EMBL" id="JBHTBE010000001">
    <property type="protein sequence ID" value="MFC7268282.1"/>
    <property type="molecule type" value="Genomic_DNA"/>
</dbReference>
<proteinExistence type="predicted"/>
<reference evidence="3" key="1">
    <citation type="journal article" date="2019" name="Int. J. Syst. Evol. Microbiol.">
        <title>The Global Catalogue of Microorganisms (GCM) 10K type strain sequencing project: providing services to taxonomists for standard genome sequencing and annotation.</title>
        <authorList>
            <consortium name="The Broad Institute Genomics Platform"/>
            <consortium name="The Broad Institute Genome Sequencing Center for Infectious Disease"/>
            <person name="Wu L."/>
            <person name="Ma J."/>
        </authorList>
    </citation>
    <scope>NUCLEOTIDE SEQUENCE [LARGE SCALE GENOMIC DNA]</scope>
    <source>
        <strain evidence="3">CGMCC 1.15772</strain>
    </source>
</reference>
<dbReference type="PROSITE" id="PS51257">
    <property type="entry name" value="PROKAR_LIPOPROTEIN"/>
    <property type="match status" value="1"/>
</dbReference>
<feature type="signal peptide" evidence="1">
    <location>
        <begin position="1"/>
        <end position="26"/>
    </location>
</feature>
<sequence length="206" mass="20901">MRPLRSASLSAGVVALALALAGCASGADSPASGTPTDVALVPPAGEVIGQGTVMDRGGEVEMCLGAVAESYPPQCSGIPLEGWSWEGVDGAESSGETTWGAYAVQGTYDLQTFTVTAAPVLLALYDPMPIDDPTGGVDGQTDAARLADVQTAVTDDLAGLGLVAASTDRGYVWADVVWDDGGLQAWADQTYGDDVVVVRSALHEVG</sequence>
<keyword evidence="1" id="KW-0732">Signal</keyword>
<keyword evidence="3" id="KW-1185">Reference proteome</keyword>
<evidence type="ECO:0000256" key="1">
    <source>
        <dbReference type="SAM" id="SignalP"/>
    </source>
</evidence>
<gene>
    <name evidence="2" type="ORF">ACFQRL_04820</name>
</gene>
<comment type="caution">
    <text evidence="2">The sequence shown here is derived from an EMBL/GenBank/DDBJ whole genome shotgun (WGS) entry which is preliminary data.</text>
</comment>
<protein>
    <submittedName>
        <fullName evidence="2">Uncharacterized protein</fullName>
    </submittedName>
</protein>
<dbReference type="Proteomes" id="UP001596507">
    <property type="component" value="Unassembled WGS sequence"/>
</dbReference>
<feature type="chain" id="PRO_5045457534" evidence="1">
    <location>
        <begin position="27"/>
        <end position="206"/>
    </location>
</feature>
<organism evidence="2 3">
    <name type="scientific">Microbacterium fluvii</name>
    <dbReference type="NCBI Taxonomy" id="415215"/>
    <lineage>
        <taxon>Bacteria</taxon>
        <taxon>Bacillati</taxon>
        <taxon>Actinomycetota</taxon>
        <taxon>Actinomycetes</taxon>
        <taxon>Micrococcales</taxon>
        <taxon>Microbacteriaceae</taxon>
        <taxon>Microbacterium</taxon>
    </lineage>
</organism>
<evidence type="ECO:0000313" key="3">
    <source>
        <dbReference type="Proteomes" id="UP001596507"/>
    </source>
</evidence>
<dbReference type="RefSeq" id="WP_262873193.1">
    <property type="nucleotide sequence ID" value="NZ_BAABKW010000005.1"/>
</dbReference>
<evidence type="ECO:0000313" key="2">
    <source>
        <dbReference type="EMBL" id="MFC7268282.1"/>
    </source>
</evidence>